<evidence type="ECO:0000256" key="2">
    <source>
        <dbReference type="ARBA" id="ARBA00023125"/>
    </source>
</evidence>
<proteinExistence type="predicted"/>
<comment type="caution">
    <text evidence="6">The sequence shown here is derived from an EMBL/GenBank/DDBJ whole genome shotgun (WGS) entry which is preliminary data.</text>
</comment>
<feature type="domain" description="HTH tetR-type" evidence="5">
    <location>
        <begin position="14"/>
        <end position="73"/>
    </location>
</feature>
<dbReference type="EMBL" id="BAAAZO010000002">
    <property type="protein sequence ID" value="GAA3598401.1"/>
    <property type="molecule type" value="Genomic_DNA"/>
</dbReference>
<dbReference type="InterPro" id="IPR036271">
    <property type="entry name" value="Tet_transcr_reg_TetR-rel_C_sf"/>
</dbReference>
<keyword evidence="7" id="KW-1185">Reference proteome</keyword>
<reference evidence="7" key="1">
    <citation type="journal article" date="2019" name="Int. J. Syst. Evol. Microbiol.">
        <title>The Global Catalogue of Microorganisms (GCM) 10K type strain sequencing project: providing services to taxonomists for standard genome sequencing and annotation.</title>
        <authorList>
            <consortium name="The Broad Institute Genomics Platform"/>
            <consortium name="The Broad Institute Genome Sequencing Center for Infectious Disease"/>
            <person name="Wu L."/>
            <person name="Ma J."/>
        </authorList>
    </citation>
    <scope>NUCLEOTIDE SEQUENCE [LARGE SCALE GENOMIC DNA]</scope>
    <source>
        <strain evidence="7">JCM 16902</strain>
    </source>
</reference>
<dbReference type="PANTHER" id="PTHR30055">
    <property type="entry name" value="HTH-TYPE TRANSCRIPTIONAL REGULATOR RUTR"/>
    <property type="match status" value="1"/>
</dbReference>
<dbReference type="InterPro" id="IPR009057">
    <property type="entry name" value="Homeodomain-like_sf"/>
</dbReference>
<dbReference type="Proteomes" id="UP001501074">
    <property type="component" value="Unassembled WGS sequence"/>
</dbReference>
<protein>
    <submittedName>
        <fullName evidence="6">TetR/AcrR family transcriptional regulator</fullName>
    </submittedName>
</protein>
<evidence type="ECO:0000256" key="1">
    <source>
        <dbReference type="ARBA" id="ARBA00023015"/>
    </source>
</evidence>
<dbReference type="PANTHER" id="PTHR30055:SF234">
    <property type="entry name" value="HTH-TYPE TRANSCRIPTIONAL REGULATOR BETI"/>
    <property type="match status" value="1"/>
</dbReference>
<sequence length="190" mass="20660">MNPQTSRKPRTDAHLNRLRILGAARRAYATDGLDVPVRTIAGRAGIGTATLYRHFPTRTDLLDAVLAERVVACEADLVRAQADPDAWSGLTRVIRHFADTQLSDPAITQMLLGTSSFVDRRRDHAQALNELVHRAREAGALREGVTVTDVRAGLLAIASIGVRPAGRAHDTVRRLENLLLAGLRSVPGPR</sequence>
<evidence type="ECO:0000313" key="7">
    <source>
        <dbReference type="Proteomes" id="UP001501074"/>
    </source>
</evidence>
<evidence type="ECO:0000259" key="5">
    <source>
        <dbReference type="PROSITE" id="PS50977"/>
    </source>
</evidence>
<keyword evidence="2 4" id="KW-0238">DNA-binding</keyword>
<dbReference type="Pfam" id="PF00440">
    <property type="entry name" value="TetR_N"/>
    <property type="match status" value="1"/>
</dbReference>
<accession>A0ABP6Z6P1</accession>
<dbReference type="PRINTS" id="PR00455">
    <property type="entry name" value="HTHTETR"/>
</dbReference>
<dbReference type="PROSITE" id="PS50977">
    <property type="entry name" value="HTH_TETR_2"/>
    <property type="match status" value="1"/>
</dbReference>
<evidence type="ECO:0000256" key="4">
    <source>
        <dbReference type="PROSITE-ProRule" id="PRU00335"/>
    </source>
</evidence>
<organism evidence="6 7">
    <name type="scientific">Kineosporia mesophila</name>
    <dbReference type="NCBI Taxonomy" id="566012"/>
    <lineage>
        <taxon>Bacteria</taxon>
        <taxon>Bacillati</taxon>
        <taxon>Actinomycetota</taxon>
        <taxon>Actinomycetes</taxon>
        <taxon>Kineosporiales</taxon>
        <taxon>Kineosporiaceae</taxon>
        <taxon>Kineosporia</taxon>
    </lineage>
</organism>
<dbReference type="InterPro" id="IPR049445">
    <property type="entry name" value="TetR_SbtR-like_C"/>
</dbReference>
<keyword evidence="3" id="KW-0804">Transcription</keyword>
<dbReference type="RefSeq" id="WP_231485966.1">
    <property type="nucleotide sequence ID" value="NZ_BAAAZO010000002.1"/>
</dbReference>
<dbReference type="InterPro" id="IPR050109">
    <property type="entry name" value="HTH-type_TetR-like_transc_reg"/>
</dbReference>
<name>A0ABP6Z6P1_9ACTN</name>
<dbReference type="InterPro" id="IPR001647">
    <property type="entry name" value="HTH_TetR"/>
</dbReference>
<dbReference type="SUPFAM" id="SSF46689">
    <property type="entry name" value="Homeodomain-like"/>
    <property type="match status" value="1"/>
</dbReference>
<dbReference type="SUPFAM" id="SSF48498">
    <property type="entry name" value="Tetracyclin repressor-like, C-terminal domain"/>
    <property type="match status" value="1"/>
</dbReference>
<dbReference type="Pfam" id="PF21597">
    <property type="entry name" value="TetR_C_43"/>
    <property type="match status" value="1"/>
</dbReference>
<feature type="DNA-binding region" description="H-T-H motif" evidence="4">
    <location>
        <begin position="36"/>
        <end position="55"/>
    </location>
</feature>
<evidence type="ECO:0000256" key="3">
    <source>
        <dbReference type="ARBA" id="ARBA00023163"/>
    </source>
</evidence>
<keyword evidence="1" id="KW-0805">Transcription regulation</keyword>
<evidence type="ECO:0000313" key="6">
    <source>
        <dbReference type="EMBL" id="GAA3598401.1"/>
    </source>
</evidence>
<dbReference type="Gene3D" id="1.10.357.10">
    <property type="entry name" value="Tetracycline Repressor, domain 2"/>
    <property type="match status" value="1"/>
</dbReference>
<gene>
    <name evidence="6" type="ORF">GCM10022223_12170</name>
</gene>